<evidence type="ECO:0000313" key="2">
    <source>
        <dbReference type="EMBL" id="HHI96839.1"/>
    </source>
</evidence>
<feature type="chain" id="PRO_5030818686" description="Lipoprotein" evidence="1">
    <location>
        <begin position="22"/>
        <end position="169"/>
    </location>
</feature>
<evidence type="ECO:0000256" key="1">
    <source>
        <dbReference type="SAM" id="SignalP"/>
    </source>
</evidence>
<accession>A0A7V5U267</accession>
<comment type="caution">
    <text evidence="2">The sequence shown here is derived from an EMBL/GenBank/DDBJ whole genome shotgun (WGS) entry which is preliminary data.</text>
</comment>
<dbReference type="PROSITE" id="PS51257">
    <property type="entry name" value="PROKAR_LIPOPROTEIN"/>
    <property type="match status" value="1"/>
</dbReference>
<dbReference type="Proteomes" id="UP000886101">
    <property type="component" value="Unassembled WGS sequence"/>
</dbReference>
<dbReference type="InterPro" id="IPR007485">
    <property type="entry name" value="LPS_assembly_LptE"/>
</dbReference>
<dbReference type="Pfam" id="PF04390">
    <property type="entry name" value="LptE"/>
    <property type="match status" value="1"/>
</dbReference>
<sequence>MKRPLCLLVLLFLSACGYQLEGRPTSFAPTWRTIYVPVWENPSADIRFGEIMAEALRERIELAGDLKIAPAQEADLILKGQIISVYVGGLSFDVYTQTLERRVSVRAKAELIDRQGRVVWRNDNIYRYEDYPVVKEIAGEEVDPGREIALRKISRDLAEIIYHQIISAF</sequence>
<evidence type="ECO:0008006" key="3">
    <source>
        <dbReference type="Google" id="ProtNLM"/>
    </source>
</evidence>
<feature type="signal peptide" evidence="1">
    <location>
        <begin position="1"/>
        <end position="21"/>
    </location>
</feature>
<proteinExistence type="predicted"/>
<reference evidence="2" key="1">
    <citation type="journal article" date="2020" name="mSystems">
        <title>Genome- and Community-Level Interaction Insights into Carbon Utilization and Element Cycling Functions of Hydrothermarchaeota in Hydrothermal Sediment.</title>
        <authorList>
            <person name="Zhou Z."/>
            <person name="Liu Y."/>
            <person name="Xu W."/>
            <person name="Pan J."/>
            <person name="Luo Z.H."/>
            <person name="Li M."/>
        </authorList>
    </citation>
    <scope>NUCLEOTIDE SEQUENCE [LARGE SCALE GENOMIC DNA]</scope>
    <source>
        <strain evidence="2">HyVt-533</strain>
    </source>
</reference>
<keyword evidence="1" id="KW-0732">Signal</keyword>
<dbReference type="GO" id="GO:0019867">
    <property type="term" value="C:outer membrane"/>
    <property type="evidence" value="ECO:0007669"/>
    <property type="project" value="InterPro"/>
</dbReference>
<protein>
    <recommendedName>
        <fullName evidence="3">Lipoprotein</fullName>
    </recommendedName>
</protein>
<dbReference type="EMBL" id="DROK01000093">
    <property type="protein sequence ID" value="HHI96839.1"/>
    <property type="molecule type" value="Genomic_DNA"/>
</dbReference>
<dbReference type="Gene3D" id="3.30.160.150">
    <property type="entry name" value="Lipoprotein like domain"/>
    <property type="match status" value="1"/>
</dbReference>
<name>A0A7V5U267_9BACT</name>
<dbReference type="AlphaFoldDB" id="A0A7V5U267"/>
<organism evidence="2">
    <name type="scientific">Thermodesulfatator atlanticus</name>
    <dbReference type="NCBI Taxonomy" id="501497"/>
    <lineage>
        <taxon>Bacteria</taxon>
        <taxon>Pseudomonadati</taxon>
        <taxon>Thermodesulfobacteriota</taxon>
        <taxon>Thermodesulfobacteria</taxon>
        <taxon>Thermodesulfobacteriales</taxon>
        <taxon>Thermodesulfatatoraceae</taxon>
        <taxon>Thermodesulfatator</taxon>
    </lineage>
</organism>
<dbReference type="GO" id="GO:0043165">
    <property type="term" value="P:Gram-negative-bacterium-type cell outer membrane assembly"/>
    <property type="evidence" value="ECO:0007669"/>
    <property type="project" value="InterPro"/>
</dbReference>
<gene>
    <name evidence="2" type="ORF">ENJ96_03210</name>
</gene>